<name>A0A699XFL3_TANCI</name>
<organism evidence="1">
    <name type="scientific">Tanacetum cinerariifolium</name>
    <name type="common">Dalmatian daisy</name>
    <name type="synonym">Chrysanthemum cinerariifolium</name>
    <dbReference type="NCBI Taxonomy" id="118510"/>
    <lineage>
        <taxon>Eukaryota</taxon>
        <taxon>Viridiplantae</taxon>
        <taxon>Streptophyta</taxon>
        <taxon>Embryophyta</taxon>
        <taxon>Tracheophyta</taxon>
        <taxon>Spermatophyta</taxon>
        <taxon>Magnoliopsida</taxon>
        <taxon>eudicotyledons</taxon>
        <taxon>Gunneridae</taxon>
        <taxon>Pentapetalae</taxon>
        <taxon>asterids</taxon>
        <taxon>campanulids</taxon>
        <taxon>Asterales</taxon>
        <taxon>Asteraceae</taxon>
        <taxon>Asteroideae</taxon>
        <taxon>Anthemideae</taxon>
        <taxon>Anthemidinae</taxon>
        <taxon>Tanacetum</taxon>
    </lineage>
</organism>
<reference evidence="1" key="1">
    <citation type="journal article" date="2019" name="Sci. Rep.">
        <title>Draft genome of Tanacetum cinerariifolium, the natural source of mosquito coil.</title>
        <authorList>
            <person name="Yamashiro T."/>
            <person name="Shiraishi A."/>
            <person name="Satake H."/>
            <person name="Nakayama K."/>
        </authorList>
    </citation>
    <scope>NUCLEOTIDE SEQUENCE</scope>
</reference>
<comment type="caution">
    <text evidence="1">The sequence shown here is derived from an EMBL/GenBank/DDBJ whole genome shotgun (WGS) entry which is preliminary data.</text>
</comment>
<sequence>MLLRLLTEILPSYQVLAERSRHGRFSSSPNSAKSASLAPCWVRLSHEGQVVQAGCDFVAACMQAHFAWHMPPSSTKSICAL</sequence>
<protein>
    <submittedName>
        <fullName evidence="1">Uncharacterized protein</fullName>
    </submittedName>
</protein>
<proteinExistence type="predicted"/>
<evidence type="ECO:0000313" key="1">
    <source>
        <dbReference type="EMBL" id="GFD55304.1"/>
    </source>
</evidence>
<dbReference type="AlphaFoldDB" id="A0A699XFL3"/>
<dbReference type="EMBL" id="BKCJ011816384">
    <property type="protein sequence ID" value="GFD55304.1"/>
    <property type="molecule type" value="Genomic_DNA"/>
</dbReference>
<accession>A0A699XFL3</accession>
<gene>
    <name evidence="1" type="ORF">Tci_927273</name>
</gene>